<dbReference type="SUPFAM" id="SSF53756">
    <property type="entry name" value="UDP-Glycosyltransferase/glycogen phosphorylase"/>
    <property type="match status" value="1"/>
</dbReference>
<gene>
    <name evidence="1" type="ORF">L6637_41125</name>
</gene>
<reference evidence="1" key="1">
    <citation type="submission" date="2022-01" db="EMBL/GenBank/DDBJ databases">
        <title>Genome sequnece data of strain Bradyrhizobium sp. nov.</title>
        <authorList>
            <person name="Zhang J."/>
        </authorList>
    </citation>
    <scope>NUCLEOTIDE SEQUENCE</scope>
    <source>
        <strain evidence="1">WYCCWR 12774</strain>
    </source>
</reference>
<dbReference type="PANTHER" id="PTHR45947:SF15">
    <property type="entry name" value="TEICHURONIC ACID BIOSYNTHESIS GLYCOSYLTRANSFERASE TUAC-RELATED"/>
    <property type="match status" value="1"/>
</dbReference>
<protein>
    <submittedName>
        <fullName evidence="1">Glycosyltransferase</fullName>
        <ecNumber evidence="1">2.4.-.-</ecNumber>
    </submittedName>
</protein>
<evidence type="ECO:0000313" key="1">
    <source>
        <dbReference type="EMBL" id="MCG2673289.1"/>
    </source>
</evidence>
<evidence type="ECO:0000313" key="2">
    <source>
        <dbReference type="Proteomes" id="UP001139012"/>
    </source>
</evidence>
<dbReference type="EC" id="2.4.-.-" evidence="1"/>
<organism evidence="1 2">
    <name type="scientific">Bradyrhizobium zhengyangense</name>
    <dbReference type="NCBI Taxonomy" id="2911009"/>
    <lineage>
        <taxon>Bacteria</taxon>
        <taxon>Pseudomonadati</taxon>
        <taxon>Pseudomonadota</taxon>
        <taxon>Alphaproteobacteria</taxon>
        <taxon>Hyphomicrobiales</taxon>
        <taxon>Nitrobacteraceae</taxon>
        <taxon>Bradyrhizobium</taxon>
    </lineage>
</organism>
<dbReference type="Gene3D" id="3.40.50.2000">
    <property type="entry name" value="Glycogen Phosphorylase B"/>
    <property type="match status" value="2"/>
</dbReference>
<keyword evidence="1" id="KW-0328">Glycosyltransferase</keyword>
<dbReference type="Pfam" id="PF13692">
    <property type="entry name" value="Glyco_trans_1_4"/>
    <property type="match status" value="1"/>
</dbReference>
<keyword evidence="1" id="KW-0808">Transferase</keyword>
<proteinExistence type="predicted"/>
<accession>A0ABS9M1Z2</accession>
<name>A0ABS9M1Z2_9BRAD</name>
<dbReference type="PANTHER" id="PTHR45947">
    <property type="entry name" value="SULFOQUINOVOSYL TRANSFERASE SQD2"/>
    <property type="match status" value="1"/>
</dbReference>
<dbReference type="InterPro" id="IPR050194">
    <property type="entry name" value="Glycosyltransferase_grp1"/>
</dbReference>
<dbReference type="EMBL" id="JAKLUA010000042">
    <property type="protein sequence ID" value="MCG2673289.1"/>
    <property type="molecule type" value="Genomic_DNA"/>
</dbReference>
<dbReference type="GO" id="GO:0016757">
    <property type="term" value="F:glycosyltransferase activity"/>
    <property type="evidence" value="ECO:0007669"/>
    <property type="project" value="UniProtKB-KW"/>
</dbReference>
<sequence length="406" mass="45220">MRIAYLVNQYPAVSHSFIRREILALERQGLEVMRIAIRGWRDQALGEEDQFEQKRTRYVLKGRTFGLVAALMQILATSPARLAAAAALVWKTRRPADRPLAVQIIYLLEACRVLLWLRAEKIEHLHAHFGTNSAQVAMLVRELGGPTWSFTVHGPEEFDKPAMIALPEKIARADFVVAISSFGRSQLYRQVPHKQWSKIEIVHCGLEPGFHQNVPAGAGADSRRLVCVGRLCEQKGQLLLLDAARRLVERGVEFELVLAGDGEMRPEIEGLIALYKLEGIVRITGWISSDQVRQEILASRALVLPSFAEGLPVVLMEAMALRRPVISTFVAGIPELVVPGQHGWLVAAGDVEALTSAMLECLAARSEVIDEMGANARVQVLERHDIDREATKLISLFERTATRLSR</sequence>
<keyword evidence="2" id="KW-1185">Reference proteome</keyword>
<dbReference type="Proteomes" id="UP001139012">
    <property type="component" value="Unassembled WGS sequence"/>
</dbReference>
<comment type="caution">
    <text evidence="1">The sequence shown here is derived from an EMBL/GenBank/DDBJ whole genome shotgun (WGS) entry which is preliminary data.</text>
</comment>